<feature type="non-terminal residue" evidence="1">
    <location>
        <position position="1"/>
    </location>
</feature>
<dbReference type="EMBL" id="VUJU01006292">
    <property type="protein sequence ID" value="KAF0748929.1"/>
    <property type="molecule type" value="Genomic_DNA"/>
</dbReference>
<dbReference type="Pfam" id="PF05380">
    <property type="entry name" value="Peptidase_A17"/>
    <property type="match status" value="1"/>
</dbReference>
<sequence>KIQQFGLSNEFKDNTSEIGQLLKLFFGLPLLSPEGVEDCFYNDLMAIKPCCPKLDQFFDYVHDTYIMSDSIFPPKNWARFDKNIDSTTNCCESFHSKLNKEFTRAHPNIFYFMETLNTIQTLNYIKFRSNNTRKLTSKQQKNNKSIRDLSSLLTIRVPLYVQSRQGALCILLGFCDASQRGYAAVVYARILNAPTDGCVSLLGAKTKLAPLKALTVPRLELNAAVLLSRWLGCLSRVLESQLNIVGIHAWSDSNIVLSWLTVPHESFKTYVSNRVHQIHTLVPNCQWHHVDSANNPADCASLGIMPSQLAHLSLYWQGPSVVYTDTSHWAPSLPPDNIFDLPEVRPVVCAARVDDVPVEWFVSFSSFDRLTRVTARVIRFISCFRVLRKRASSLIPPEFLSEPVLGHVANVPAYLSKSELDHATRIIILDSQRVHFQLLRREYVSCHITLAYRRNRCPDCHHLLIPTR</sequence>
<evidence type="ECO:0000313" key="2">
    <source>
        <dbReference type="Proteomes" id="UP000478052"/>
    </source>
</evidence>
<gene>
    <name evidence="1" type="ORF">FWK35_00030871</name>
</gene>
<dbReference type="AlphaFoldDB" id="A0A6G0Y4H3"/>
<evidence type="ECO:0000313" key="1">
    <source>
        <dbReference type="EMBL" id="KAF0748929.1"/>
    </source>
</evidence>
<reference evidence="1 2" key="1">
    <citation type="submission" date="2019-08" db="EMBL/GenBank/DDBJ databases">
        <title>Whole genome of Aphis craccivora.</title>
        <authorList>
            <person name="Voronova N.V."/>
            <person name="Shulinski R.S."/>
            <person name="Bandarenka Y.V."/>
            <person name="Zhorov D.G."/>
            <person name="Warner D."/>
        </authorList>
    </citation>
    <scope>NUCLEOTIDE SEQUENCE [LARGE SCALE GENOMIC DNA]</scope>
    <source>
        <strain evidence="1">180601</strain>
        <tissue evidence="1">Whole Body</tissue>
    </source>
</reference>
<proteinExistence type="predicted"/>
<dbReference type="Proteomes" id="UP000478052">
    <property type="component" value="Unassembled WGS sequence"/>
</dbReference>
<name>A0A6G0Y4H3_APHCR</name>
<dbReference type="PANTHER" id="PTHR47331:SF5">
    <property type="entry name" value="RIBONUCLEASE H"/>
    <property type="match status" value="1"/>
</dbReference>
<keyword evidence="2" id="KW-1185">Reference proteome</keyword>
<organism evidence="1 2">
    <name type="scientific">Aphis craccivora</name>
    <name type="common">Cowpea aphid</name>
    <dbReference type="NCBI Taxonomy" id="307492"/>
    <lineage>
        <taxon>Eukaryota</taxon>
        <taxon>Metazoa</taxon>
        <taxon>Ecdysozoa</taxon>
        <taxon>Arthropoda</taxon>
        <taxon>Hexapoda</taxon>
        <taxon>Insecta</taxon>
        <taxon>Pterygota</taxon>
        <taxon>Neoptera</taxon>
        <taxon>Paraneoptera</taxon>
        <taxon>Hemiptera</taxon>
        <taxon>Sternorrhyncha</taxon>
        <taxon>Aphidomorpha</taxon>
        <taxon>Aphidoidea</taxon>
        <taxon>Aphididae</taxon>
        <taxon>Aphidini</taxon>
        <taxon>Aphis</taxon>
        <taxon>Aphis</taxon>
    </lineage>
</organism>
<feature type="non-terminal residue" evidence="1">
    <location>
        <position position="468"/>
    </location>
</feature>
<dbReference type="PANTHER" id="PTHR47331">
    <property type="entry name" value="PHD-TYPE DOMAIN-CONTAINING PROTEIN"/>
    <property type="match status" value="1"/>
</dbReference>
<dbReference type="OrthoDB" id="6626441at2759"/>
<accession>A0A6G0Y4H3</accession>
<protein>
    <submittedName>
        <fullName evidence="1">Integrase catalytic domain-containing protein</fullName>
    </submittedName>
</protein>
<dbReference type="InterPro" id="IPR008042">
    <property type="entry name" value="Retrotrans_Pao"/>
</dbReference>
<comment type="caution">
    <text evidence="1">The sequence shown here is derived from an EMBL/GenBank/DDBJ whole genome shotgun (WGS) entry which is preliminary data.</text>
</comment>